<feature type="compositionally biased region" description="Low complexity" evidence="1">
    <location>
        <begin position="227"/>
        <end position="241"/>
    </location>
</feature>
<keyword evidence="2" id="KW-1133">Transmembrane helix</keyword>
<organism evidence="3 4">
    <name type="scientific">Pararhodospirillum oryzae</name>
    <dbReference type="NCBI Taxonomy" id="478448"/>
    <lineage>
        <taxon>Bacteria</taxon>
        <taxon>Pseudomonadati</taxon>
        <taxon>Pseudomonadota</taxon>
        <taxon>Alphaproteobacteria</taxon>
        <taxon>Rhodospirillales</taxon>
        <taxon>Rhodospirillaceae</taxon>
        <taxon>Pararhodospirillum</taxon>
    </lineage>
</organism>
<feature type="compositionally biased region" description="Basic and acidic residues" evidence="1">
    <location>
        <begin position="160"/>
        <end position="173"/>
    </location>
</feature>
<feature type="transmembrane region" description="Helical" evidence="2">
    <location>
        <begin position="198"/>
        <end position="219"/>
    </location>
</feature>
<evidence type="ECO:0000313" key="3">
    <source>
        <dbReference type="EMBL" id="GEO81721.1"/>
    </source>
</evidence>
<keyword evidence="4" id="KW-1185">Reference proteome</keyword>
<dbReference type="Gene3D" id="1.25.40.10">
    <property type="entry name" value="Tetratricopeptide repeat domain"/>
    <property type="match status" value="1"/>
</dbReference>
<dbReference type="OrthoDB" id="7375556at2"/>
<protein>
    <submittedName>
        <fullName evidence="3">Uncharacterized protein</fullName>
    </submittedName>
</protein>
<feature type="region of interest" description="Disordered" evidence="1">
    <location>
        <begin position="227"/>
        <end position="261"/>
    </location>
</feature>
<dbReference type="Proteomes" id="UP000321567">
    <property type="component" value="Unassembled WGS sequence"/>
</dbReference>
<name>A0A512H8F2_9PROT</name>
<dbReference type="EMBL" id="BJZO01000046">
    <property type="protein sequence ID" value="GEO81721.1"/>
    <property type="molecule type" value="Genomic_DNA"/>
</dbReference>
<sequence length="359" mass="39297">MRIEQDDSFSDGGYVRLIVPGAADQASGRLRVVIRRFSASQNCLGRGGWQSSDCVLRPRRIEIEDQDLVMILGPEIVDPIEAYTPVAVQIPLLGLEERMRWPDVRPSQDYEATAVVDEEDETDVPIRGGTVPPDQGQDTGTTDRSSEGDVSIPQEQGVDENDRNEDKIEEERSGIKAVSISKGEVRPLKENNKYKIKYVYYALLLTLIVLIMFLLYWFLARGDSVPTPSSEASSSPISEPVTPTPAPAPPSAPTLEQRHQAARDEMAGHNYDGAVPHLRTLVDEGYAPAALDLARYYQARDPGEALALIKTACAAGVPEAPAALADIKAALEARRDQGDEEAKWALKTGFDEARAACRL</sequence>
<dbReference type="InterPro" id="IPR011990">
    <property type="entry name" value="TPR-like_helical_dom_sf"/>
</dbReference>
<evidence type="ECO:0000256" key="1">
    <source>
        <dbReference type="SAM" id="MobiDB-lite"/>
    </source>
</evidence>
<accession>A0A512H8F2</accession>
<evidence type="ECO:0000256" key="2">
    <source>
        <dbReference type="SAM" id="Phobius"/>
    </source>
</evidence>
<keyword evidence="2" id="KW-0812">Transmembrane</keyword>
<proteinExistence type="predicted"/>
<gene>
    <name evidence="3" type="ORF">ROR02_18520</name>
</gene>
<dbReference type="SUPFAM" id="SSF81901">
    <property type="entry name" value="HCP-like"/>
    <property type="match status" value="1"/>
</dbReference>
<dbReference type="AlphaFoldDB" id="A0A512H8F2"/>
<keyword evidence="2" id="KW-0472">Membrane</keyword>
<evidence type="ECO:0000313" key="4">
    <source>
        <dbReference type="Proteomes" id="UP000321567"/>
    </source>
</evidence>
<comment type="caution">
    <text evidence="3">The sequence shown here is derived from an EMBL/GenBank/DDBJ whole genome shotgun (WGS) entry which is preliminary data.</text>
</comment>
<reference evidence="3 4" key="1">
    <citation type="submission" date="2019-07" db="EMBL/GenBank/DDBJ databases">
        <title>Whole genome shotgun sequence of Rhodospirillum oryzae NBRC 107573.</title>
        <authorList>
            <person name="Hosoyama A."/>
            <person name="Uohara A."/>
            <person name="Ohji S."/>
            <person name="Ichikawa N."/>
        </authorList>
    </citation>
    <scope>NUCLEOTIDE SEQUENCE [LARGE SCALE GENOMIC DNA]</scope>
    <source>
        <strain evidence="3 4">NBRC 107573</strain>
    </source>
</reference>
<feature type="region of interest" description="Disordered" evidence="1">
    <location>
        <begin position="110"/>
        <end position="173"/>
    </location>
</feature>
<feature type="compositionally biased region" description="Pro residues" evidence="1">
    <location>
        <begin position="242"/>
        <end position="252"/>
    </location>
</feature>